<dbReference type="InterPro" id="IPR001734">
    <property type="entry name" value="Na/solute_symporter"/>
</dbReference>
<name>A0A6A0GUM4_HYAAZ</name>
<comment type="similarity">
    <text evidence="2 11">Belongs to the sodium:solute symporter (SSF) (TC 2.A.21) family.</text>
</comment>
<gene>
    <name evidence="13" type="ORF">HAZT_HAZT000120</name>
</gene>
<accession>A0A6A0GUM4</accession>
<dbReference type="InterPro" id="IPR038377">
    <property type="entry name" value="Na/Glc_symporter_sf"/>
</dbReference>
<reference evidence="13" key="2">
    <citation type="journal article" date="2018" name="Environ. Sci. Technol.">
        <title>The Toxicogenome of Hyalella azteca: A Model for Sediment Ecotoxicology and Evolutionary Toxicology.</title>
        <authorList>
            <person name="Poynton H.C."/>
            <person name="Hasenbein S."/>
            <person name="Benoit J.B."/>
            <person name="Sepulveda M.S."/>
            <person name="Poelchau M.F."/>
            <person name="Hughes D.S.T."/>
            <person name="Murali S.C."/>
            <person name="Chen S."/>
            <person name="Glastad K.M."/>
            <person name="Goodisman M.A.D."/>
            <person name="Werren J.H."/>
            <person name="Vineis J.H."/>
            <person name="Bowen J.L."/>
            <person name="Friedrich M."/>
            <person name="Jones J."/>
            <person name="Robertson H.M."/>
            <person name="Feyereisen R."/>
            <person name="Mechler-Hickson A."/>
            <person name="Mathers N."/>
            <person name="Lee C.E."/>
            <person name="Colbourne J.K."/>
            <person name="Biales A."/>
            <person name="Johnston J.S."/>
            <person name="Wellborn G.A."/>
            <person name="Rosendale A.J."/>
            <person name="Cridge A.G."/>
            <person name="Munoz-Torres M.C."/>
            <person name="Bain P.A."/>
            <person name="Manny A.R."/>
            <person name="Major K.M."/>
            <person name="Lambert F.N."/>
            <person name="Vulpe C.D."/>
            <person name="Tuck P."/>
            <person name="Blalock B.J."/>
            <person name="Lin Y.Y."/>
            <person name="Smith M.E."/>
            <person name="Ochoa-Acuna H."/>
            <person name="Chen M.M."/>
            <person name="Childers C.P."/>
            <person name="Qu J."/>
            <person name="Dugan S."/>
            <person name="Lee S.L."/>
            <person name="Chao H."/>
            <person name="Dinh H."/>
            <person name="Han Y."/>
            <person name="Doddapaneni H."/>
            <person name="Worley K.C."/>
            <person name="Muzny D.M."/>
            <person name="Gibbs R.A."/>
            <person name="Richards S."/>
        </authorList>
    </citation>
    <scope>NUCLEOTIDE SEQUENCE</scope>
    <source>
        <strain evidence="13">HAZT.00-mixed</strain>
        <tissue evidence="13">Whole organism</tissue>
    </source>
</reference>
<evidence type="ECO:0000256" key="3">
    <source>
        <dbReference type="ARBA" id="ARBA00022448"/>
    </source>
</evidence>
<evidence type="ECO:0008006" key="14">
    <source>
        <dbReference type="Google" id="ProtNLM"/>
    </source>
</evidence>
<comment type="subcellular location">
    <subcellularLocation>
        <location evidence="1">Cell membrane</location>
        <topology evidence="1">Multi-pass membrane protein</topology>
    </subcellularLocation>
</comment>
<dbReference type="PROSITE" id="PS50283">
    <property type="entry name" value="NA_SOLUT_SYMP_3"/>
    <property type="match status" value="1"/>
</dbReference>
<evidence type="ECO:0000256" key="10">
    <source>
        <dbReference type="ARBA" id="ARBA00023201"/>
    </source>
</evidence>
<dbReference type="Proteomes" id="UP000711488">
    <property type="component" value="Unassembled WGS sequence"/>
</dbReference>
<keyword evidence="6 12" id="KW-1133">Transmembrane helix</keyword>
<dbReference type="PANTHER" id="PTHR42985:SF40">
    <property type="entry name" value="LD47995P-RELATED"/>
    <property type="match status" value="1"/>
</dbReference>
<keyword evidence="9 12" id="KW-0472">Membrane</keyword>
<dbReference type="AlphaFoldDB" id="A0A6A0GUM4"/>
<dbReference type="PANTHER" id="PTHR42985">
    <property type="entry name" value="SODIUM-COUPLED MONOCARBOXYLATE TRANSPORTER"/>
    <property type="match status" value="1"/>
</dbReference>
<sequence length="115" mass="12594">MLGILDIILLAASLLVTLAIGVYHGVKGRKATPAEYMLGGRAMSPLPLAMSMMVGTISPITIMGNIGEMYAYGTQLWIMDVGLALGMVVVAEMFIPIFYPMHMVSLYQVGRRERW</sequence>
<feature type="transmembrane region" description="Helical" evidence="12">
    <location>
        <begin position="76"/>
        <end position="99"/>
    </location>
</feature>
<keyword evidence="3" id="KW-0813">Transport</keyword>
<keyword evidence="5 12" id="KW-0812">Transmembrane</keyword>
<dbReference type="GO" id="GO:0005886">
    <property type="term" value="C:plasma membrane"/>
    <property type="evidence" value="ECO:0007669"/>
    <property type="project" value="UniProtKB-SubCell"/>
</dbReference>
<reference evidence="13" key="3">
    <citation type="submission" date="2019-06" db="EMBL/GenBank/DDBJ databases">
        <authorList>
            <person name="Poynton C."/>
            <person name="Hasenbein S."/>
            <person name="Benoit J.B."/>
            <person name="Sepulveda M.S."/>
            <person name="Poelchau M.F."/>
            <person name="Murali S.C."/>
            <person name="Chen S."/>
            <person name="Glastad K.M."/>
            <person name="Werren J.H."/>
            <person name="Vineis J.H."/>
            <person name="Bowen J.L."/>
            <person name="Friedrich M."/>
            <person name="Jones J."/>
            <person name="Robertson H.M."/>
            <person name="Feyereisen R."/>
            <person name="Mechler-Hickson A."/>
            <person name="Mathers N."/>
            <person name="Lee C.E."/>
            <person name="Colbourne J.K."/>
            <person name="Biales A."/>
            <person name="Johnston J.S."/>
            <person name="Wellborn G.A."/>
            <person name="Rosendale A.J."/>
            <person name="Cridge A.G."/>
            <person name="Munoz-Torres M.C."/>
            <person name="Bain P.A."/>
            <person name="Manny A.R."/>
            <person name="Major K.M."/>
            <person name="Lambert F.N."/>
            <person name="Vulpe C.D."/>
            <person name="Tuck P."/>
            <person name="Blalock B.J."/>
            <person name="Lin Y.-Y."/>
            <person name="Smith M.E."/>
            <person name="Ochoa-Acuna H."/>
            <person name="Chen M.-J.M."/>
            <person name="Childers C.P."/>
            <person name="Qu J."/>
            <person name="Dugan S."/>
            <person name="Lee S.L."/>
            <person name="Chao H."/>
            <person name="Dinh H."/>
            <person name="Han Y."/>
            <person name="Doddapaneni H."/>
            <person name="Worley K.C."/>
            <person name="Muzny D.M."/>
            <person name="Gibbs R.A."/>
            <person name="Richards S."/>
        </authorList>
    </citation>
    <scope>NUCLEOTIDE SEQUENCE</scope>
    <source>
        <strain evidence="13">HAZT.00-mixed</strain>
        <tissue evidence="13">Whole organism</tissue>
    </source>
</reference>
<evidence type="ECO:0000256" key="9">
    <source>
        <dbReference type="ARBA" id="ARBA00023136"/>
    </source>
</evidence>
<evidence type="ECO:0000256" key="4">
    <source>
        <dbReference type="ARBA" id="ARBA00022475"/>
    </source>
</evidence>
<keyword evidence="8" id="KW-0406">Ion transport</keyword>
<dbReference type="GO" id="GO:0006814">
    <property type="term" value="P:sodium ion transport"/>
    <property type="evidence" value="ECO:0007669"/>
    <property type="project" value="UniProtKB-KW"/>
</dbReference>
<comment type="caution">
    <text evidence="13">The sequence shown here is derived from an EMBL/GenBank/DDBJ whole genome shotgun (WGS) entry which is preliminary data.</text>
</comment>
<keyword evidence="7" id="KW-0915">Sodium</keyword>
<feature type="transmembrane region" description="Helical" evidence="12">
    <location>
        <begin position="46"/>
        <end position="64"/>
    </location>
</feature>
<keyword evidence="4" id="KW-1003">Cell membrane</keyword>
<dbReference type="InterPro" id="IPR051163">
    <property type="entry name" value="Sodium:Solute_Symporter_SSF"/>
</dbReference>
<dbReference type="Pfam" id="PF00474">
    <property type="entry name" value="SSF"/>
    <property type="match status" value="1"/>
</dbReference>
<evidence type="ECO:0000256" key="6">
    <source>
        <dbReference type="ARBA" id="ARBA00022989"/>
    </source>
</evidence>
<evidence type="ECO:0000256" key="1">
    <source>
        <dbReference type="ARBA" id="ARBA00004651"/>
    </source>
</evidence>
<reference evidence="13" key="1">
    <citation type="submission" date="2014-08" db="EMBL/GenBank/DDBJ databases">
        <authorList>
            <person name="Murali S."/>
            <person name="Richards S."/>
            <person name="Bandaranaike D."/>
            <person name="Bellair M."/>
            <person name="Blankenburg K."/>
            <person name="Chao H."/>
            <person name="Dinh H."/>
            <person name="Doddapaneni H."/>
            <person name="Dugan-Rocha S."/>
            <person name="Elkadiri S."/>
            <person name="Gnanaolivu R."/>
            <person name="Hughes D."/>
            <person name="Lee S."/>
            <person name="Li M."/>
            <person name="Ming W."/>
            <person name="Munidasa M."/>
            <person name="Muniz J."/>
            <person name="Nguyen L."/>
            <person name="Osuji N."/>
            <person name="Pu L.-L."/>
            <person name="Puazo M."/>
            <person name="Skinner E."/>
            <person name="Qu C."/>
            <person name="Quiroz J."/>
            <person name="Raj R."/>
            <person name="Weissenberger G."/>
            <person name="Xin Y."/>
            <person name="Zou X."/>
            <person name="Han Y."/>
            <person name="Worley K."/>
            <person name="Muzny D."/>
            <person name="Gibbs R."/>
        </authorList>
    </citation>
    <scope>NUCLEOTIDE SEQUENCE</scope>
    <source>
        <strain evidence="13">HAZT.00-mixed</strain>
        <tissue evidence="13">Whole organism</tissue>
    </source>
</reference>
<evidence type="ECO:0000256" key="2">
    <source>
        <dbReference type="ARBA" id="ARBA00006434"/>
    </source>
</evidence>
<protein>
    <recommendedName>
        <fullName evidence="14">Sodium-coupled monocarboxylate transporter 1</fullName>
    </recommendedName>
</protein>
<keyword evidence="10" id="KW-0739">Sodium transport</keyword>
<organism evidence="13">
    <name type="scientific">Hyalella azteca</name>
    <name type="common">Amphipod</name>
    <dbReference type="NCBI Taxonomy" id="294128"/>
    <lineage>
        <taxon>Eukaryota</taxon>
        <taxon>Metazoa</taxon>
        <taxon>Ecdysozoa</taxon>
        <taxon>Arthropoda</taxon>
        <taxon>Crustacea</taxon>
        <taxon>Multicrustacea</taxon>
        <taxon>Malacostraca</taxon>
        <taxon>Eumalacostraca</taxon>
        <taxon>Peracarida</taxon>
        <taxon>Amphipoda</taxon>
        <taxon>Senticaudata</taxon>
        <taxon>Talitrida</taxon>
        <taxon>Talitroidea</taxon>
        <taxon>Hyalellidae</taxon>
        <taxon>Hyalella</taxon>
    </lineage>
</organism>
<feature type="transmembrane region" description="Helical" evidence="12">
    <location>
        <begin position="7"/>
        <end position="26"/>
    </location>
</feature>
<dbReference type="GO" id="GO:0015293">
    <property type="term" value="F:symporter activity"/>
    <property type="evidence" value="ECO:0007669"/>
    <property type="project" value="TreeGrafter"/>
</dbReference>
<dbReference type="Gene3D" id="1.20.1730.10">
    <property type="entry name" value="Sodium/glucose cotransporter"/>
    <property type="match status" value="1"/>
</dbReference>
<proteinExistence type="inferred from homology"/>
<dbReference type="EMBL" id="JQDR03013798">
    <property type="protein sequence ID" value="KAA0189109.1"/>
    <property type="molecule type" value="Genomic_DNA"/>
</dbReference>
<evidence type="ECO:0000256" key="12">
    <source>
        <dbReference type="SAM" id="Phobius"/>
    </source>
</evidence>
<evidence type="ECO:0000256" key="8">
    <source>
        <dbReference type="ARBA" id="ARBA00023065"/>
    </source>
</evidence>
<evidence type="ECO:0000256" key="5">
    <source>
        <dbReference type="ARBA" id="ARBA00022692"/>
    </source>
</evidence>
<evidence type="ECO:0000256" key="11">
    <source>
        <dbReference type="RuleBase" id="RU362091"/>
    </source>
</evidence>
<evidence type="ECO:0000256" key="7">
    <source>
        <dbReference type="ARBA" id="ARBA00023053"/>
    </source>
</evidence>
<evidence type="ECO:0000313" key="13">
    <source>
        <dbReference type="EMBL" id="KAA0189109.1"/>
    </source>
</evidence>